<dbReference type="PRINTS" id="PR01438">
    <property type="entry name" value="UNVRSLSTRESS"/>
</dbReference>
<dbReference type="CDD" id="cd00293">
    <property type="entry name" value="USP-like"/>
    <property type="match status" value="1"/>
</dbReference>
<dbReference type="Gene3D" id="3.40.50.12370">
    <property type="match status" value="1"/>
</dbReference>
<dbReference type="AlphaFoldDB" id="A0A6C7EBN1"/>
<sequence>MVQHLIVPVDGSKESWKAFDVAHSLAVRCDADIRVVQVEYDPLGRNLAAAQLRDEVDQRGPFDVEVTSEVRLTNDPVADELDRLVTMHPGAVVVMASHGKGRSAAILGSVTEGLLQRSFGPCVLVGPHVEPDDFSGPVLITVDGSDESETALPLGAAWATELRATPWVVTVSEPNNGGLPPGGDVLDSNYPARLAQELQTASGHPVEFDGLHGKHPAVTVADYAARHDASLIVAASHGRSGLSRFTLGSVVSGFVRHATCPVLVTRLPHPATADGHAAVPARA</sequence>
<accession>A0A6C7EBN1</accession>
<dbReference type="RefSeq" id="WP_015441295.1">
    <property type="nucleotide sequence ID" value="NC_020520.1"/>
</dbReference>
<dbReference type="PANTHER" id="PTHR46268">
    <property type="entry name" value="STRESS RESPONSE PROTEIN NHAX"/>
    <property type="match status" value="1"/>
</dbReference>
<evidence type="ECO:0000313" key="3">
    <source>
        <dbReference type="EMBL" id="BAN02048.1"/>
    </source>
</evidence>
<evidence type="ECO:0000313" key="4">
    <source>
        <dbReference type="Proteomes" id="UP000011863"/>
    </source>
</evidence>
<dbReference type="Pfam" id="PF00582">
    <property type="entry name" value="Usp"/>
    <property type="match status" value="2"/>
</dbReference>
<dbReference type="PANTHER" id="PTHR46268:SF6">
    <property type="entry name" value="UNIVERSAL STRESS PROTEIN UP12"/>
    <property type="match status" value="1"/>
</dbReference>
<gene>
    <name evidence="3" type="ORF">YM304_17340</name>
</gene>
<proteinExistence type="inferred from homology"/>
<dbReference type="CDD" id="cd23659">
    <property type="entry name" value="USP_At3g01520-like"/>
    <property type="match status" value="1"/>
</dbReference>
<reference evidence="3 4" key="1">
    <citation type="journal article" date="2013" name="Int. J. Syst. Evol. Microbiol.">
        <title>Ilumatobacter nonamiense sp. nov. and Ilumatobacter coccineum sp. nov., isolated from seashore sand.</title>
        <authorList>
            <person name="Matsumoto A."/>
            <person name="Kasai H."/>
            <person name="Matsuo Y."/>
            <person name="Shizuri Y."/>
            <person name="Ichikawa N."/>
            <person name="Fujita N."/>
            <person name="Omura S."/>
            <person name="Takahashi Y."/>
        </authorList>
    </citation>
    <scope>NUCLEOTIDE SEQUENCE [LARGE SCALE GENOMIC DNA]</scope>
    <source>
        <strain evidence="4">NBRC 103263 / KCTC 29153 / YM16-304</strain>
    </source>
</reference>
<evidence type="ECO:0000256" key="1">
    <source>
        <dbReference type="ARBA" id="ARBA00008791"/>
    </source>
</evidence>
<organism evidence="3 4">
    <name type="scientific">Ilumatobacter coccineus (strain NBRC 103263 / KCTC 29153 / YM16-304)</name>
    <dbReference type="NCBI Taxonomy" id="1313172"/>
    <lineage>
        <taxon>Bacteria</taxon>
        <taxon>Bacillati</taxon>
        <taxon>Actinomycetota</taxon>
        <taxon>Acidimicrobiia</taxon>
        <taxon>Acidimicrobiales</taxon>
        <taxon>Ilumatobacteraceae</taxon>
        <taxon>Ilumatobacter</taxon>
    </lineage>
</organism>
<feature type="domain" description="UspA" evidence="2">
    <location>
        <begin position="137"/>
        <end position="266"/>
    </location>
</feature>
<protein>
    <recommendedName>
        <fullName evidence="2">UspA domain-containing protein</fullName>
    </recommendedName>
</protein>
<dbReference type="Proteomes" id="UP000011863">
    <property type="component" value="Chromosome"/>
</dbReference>
<dbReference type="SUPFAM" id="SSF52402">
    <property type="entry name" value="Adenine nucleotide alpha hydrolases-like"/>
    <property type="match status" value="2"/>
</dbReference>
<evidence type="ECO:0000259" key="2">
    <source>
        <dbReference type="Pfam" id="PF00582"/>
    </source>
</evidence>
<comment type="similarity">
    <text evidence="1">Belongs to the universal stress protein A family.</text>
</comment>
<keyword evidence="4" id="KW-1185">Reference proteome</keyword>
<dbReference type="KEGG" id="aym:YM304_17340"/>
<name>A0A6C7EBN1_ILUCY</name>
<feature type="domain" description="UspA" evidence="2">
    <location>
        <begin position="1"/>
        <end position="125"/>
    </location>
</feature>
<dbReference type="InterPro" id="IPR006016">
    <property type="entry name" value="UspA"/>
</dbReference>
<dbReference type="InterPro" id="IPR006015">
    <property type="entry name" value="Universal_stress_UspA"/>
</dbReference>
<dbReference type="EMBL" id="AP012057">
    <property type="protein sequence ID" value="BAN02048.1"/>
    <property type="molecule type" value="Genomic_DNA"/>
</dbReference>